<comment type="caution">
    <text evidence="2">The sequence shown here is derived from an EMBL/GenBank/DDBJ whole genome shotgun (WGS) entry which is preliminary data.</text>
</comment>
<organism evidence="2 3">
    <name type="scientific">Petromyces alliaceus</name>
    <name type="common">Aspergillus alliaceus</name>
    <dbReference type="NCBI Taxonomy" id="209559"/>
    <lineage>
        <taxon>Eukaryota</taxon>
        <taxon>Fungi</taxon>
        <taxon>Dikarya</taxon>
        <taxon>Ascomycota</taxon>
        <taxon>Pezizomycotina</taxon>
        <taxon>Eurotiomycetes</taxon>
        <taxon>Eurotiomycetidae</taxon>
        <taxon>Eurotiales</taxon>
        <taxon>Aspergillaceae</taxon>
        <taxon>Aspergillus</taxon>
        <taxon>Aspergillus subgen. Circumdati</taxon>
    </lineage>
</organism>
<feature type="region of interest" description="Disordered" evidence="1">
    <location>
        <begin position="135"/>
        <end position="170"/>
    </location>
</feature>
<keyword evidence="3" id="KW-1185">Reference proteome</keyword>
<gene>
    <name evidence="2" type="ORF">ETB97_010209</name>
</gene>
<proteinExistence type="predicted"/>
<dbReference type="Proteomes" id="UP000541154">
    <property type="component" value="Unassembled WGS sequence"/>
</dbReference>
<sequence length="319" mass="34408">MFEGGPQRAGSYPRLARGQELAALCPHFAGLPAALGGSGAKAARGNPREMMYLTYVALLCATTTFAFPLQGRDDVNPVSAVPKLPWYEPNFNLDDCWVSYSETCHGSRVYCNEKWYDKLDFVPKYETPQKCLDAREPADKTAAQEPTVTAENPMGTKRPILDGSDSQGPRLFDVQSGMNTLTGSTIAAFESLFSGSNRPGRSDSVQPYGNDNTGGSNTSSKSDPSVVSDGGEGDRMVSFVLCIRITAPRIPTPNPVPLCPQATRSTSCHGTHPAAHTLAATREAMRQNLSRNAMERRNIALSNTGARLIDSTTRTPRSV</sequence>
<dbReference type="EMBL" id="SPNV01000526">
    <property type="protein sequence ID" value="KAF5855039.1"/>
    <property type="molecule type" value="Genomic_DNA"/>
</dbReference>
<feature type="compositionally biased region" description="Polar residues" evidence="1">
    <location>
        <begin position="193"/>
        <end position="225"/>
    </location>
</feature>
<dbReference type="AlphaFoldDB" id="A0A8H5ZTT3"/>
<name>A0A8H5ZTT3_PETAA</name>
<feature type="region of interest" description="Disordered" evidence="1">
    <location>
        <begin position="193"/>
        <end position="231"/>
    </location>
</feature>
<evidence type="ECO:0000313" key="2">
    <source>
        <dbReference type="EMBL" id="KAF5855039.1"/>
    </source>
</evidence>
<protein>
    <submittedName>
        <fullName evidence="2">Uncharacterized protein</fullName>
    </submittedName>
</protein>
<evidence type="ECO:0000313" key="3">
    <source>
        <dbReference type="Proteomes" id="UP000541154"/>
    </source>
</evidence>
<evidence type="ECO:0000256" key="1">
    <source>
        <dbReference type="SAM" id="MobiDB-lite"/>
    </source>
</evidence>
<reference evidence="2 3" key="1">
    <citation type="submission" date="2019-04" db="EMBL/GenBank/DDBJ databases">
        <title>Aspergillus burnettii sp. nov., novel species from soil in southeast Queensland.</title>
        <authorList>
            <person name="Gilchrist C.L.M."/>
            <person name="Pitt J.I."/>
            <person name="Lange L."/>
            <person name="Lacey H.J."/>
            <person name="Vuong D."/>
            <person name="Midgley D.J."/>
            <person name="Greenfield P."/>
            <person name="Bradbury M."/>
            <person name="Lacey E."/>
            <person name="Busk P.K."/>
            <person name="Pilgaard B."/>
            <person name="Chooi Y.H."/>
            <person name="Piggott A.M."/>
        </authorList>
    </citation>
    <scope>NUCLEOTIDE SEQUENCE [LARGE SCALE GENOMIC DNA]</scope>
    <source>
        <strain evidence="2 3">FRR 5400</strain>
    </source>
</reference>
<accession>A0A8H5ZTT3</accession>